<evidence type="ECO:0000259" key="3">
    <source>
        <dbReference type="PROSITE" id="PS50883"/>
    </source>
</evidence>
<dbReference type="CDD" id="cd01948">
    <property type="entry name" value="EAL"/>
    <property type="match status" value="1"/>
</dbReference>
<dbReference type="PANTHER" id="PTHR44757:SF2">
    <property type="entry name" value="BIOFILM ARCHITECTURE MAINTENANCE PROTEIN MBAA"/>
    <property type="match status" value="1"/>
</dbReference>
<dbReference type="Proteomes" id="UP001597260">
    <property type="component" value="Unassembled WGS sequence"/>
</dbReference>
<evidence type="ECO:0000256" key="1">
    <source>
        <dbReference type="SAM" id="MobiDB-lite"/>
    </source>
</evidence>
<evidence type="ECO:0000256" key="2">
    <source>
        <dbReference type="SAM" id="Phobius"/>
    </source>
</evidence>
<dbReference type="InterPro" id="IPR052155">
    <property type="entry name" value="Biofilm_reg_signaling"/>
</dbReference>
<feature type="region of interest" description="Disordered" evidence="1">
    <location>
        <begin position="528"/>
        <end position="558"/>
    </location>
</feature>
<dbReference type="NCBIfam" id="TIGR00254">
    <property type="entry name" value="GGDEF"/>
    <property type="match status" value="1"/>
</dbReference>
<feature type="transmembrane region" description="Helical" evidence="2">
    <location>
        <begin position="122"/>
        <end position="140"/>
    </location>
</feature>
<gene>
    <name evidence="5" type="ORF">ACFQ4H_10290</name>
</gene>
<feature type="compositionally biased region" description="Low complexity" evidence="1">
    <location>
        <begin position="528"/>
        <end position="545"/>
    </location>
</feature>
<dbReference type="RefSeq" id="WP_377569574.1">
    <property type="nucleotide sequence ID" value="NZ_JBHTMP010000012.1"/>
</dbReference>
<reference evidence="6" key="1">
    <citation type="journal article" date="2019" name="Int. J. Syst. Evol. Microbiol.">
        <title>The Global Catalogue of Microorganisms (GCM) 10K type strain sequencing project: providing services to taxonomists for standard genome sequencing and annotation.</title>
        <authorList>
            <consortium name="The Broad Institute Genomics Platform"/>
            <consortium name="The Broad Institute Genome Sequencing Center for Infectious Disease"/>
            <person name="Wu L."/>
            <person name="Ma J."/>
        </authorList>
    </citation>
    <scope>NUCLEOTIDE SEQUENCE [LARGE SCALE GENOMIC DNA]</scope>
    <source>
        <strain evidence="6">JCM 31037</strain>
    </source>
</reference>
<feature type="transmembrane region" description="Helical" evidence="2">
    <location>
        <begin position="16"/>
        <end position="38"/>
    </location>
</feature>
<dbReference type="Pfam" id="PF00563">
    <property type="entry name" value="EAL"/>
    <property type="match status" value="1"/>
</dbReference>
<sequence length="853" mass="89039">MEAAALRNSVPPGRAATFFSFIWTVVGLAALLCVRPFMTLPDQVAQLPAAFWTMAALAVVSDARPFTPPGRRQSPAVFPSVCFTFAILLVWGLGPAVAVQAAAVVVSSWRLRHAPWRTAFNIAQYACALAAASAVLGFAADSAFRTDLRPTWVDVVTVAGAAVVWFAVTYGCVSIAVWLRFGGAWWPTFWQTLAFELVSTGSLLLLSPVLVAAARASAALIPLVVVPLFAVYRMSQLSSEQERIARLDPLTGLANRKALLAQVAEQVSVHAEQTAKGGTDGRMALLLLDLDRFKHVNDALGHAVGDRLLVEVGKRLTALVRTQDVVARLGGDEFAILATRLHGVDEARQFAERMVAALAEPVALDGLPLDVGGSIGIALYPEHGEDFETLMRHADVAMYDAKHQGDPIAVYAPESDHNSPERLSLLADLRRVLDNRPSDSGVPGVGSGGQTDHAPAGAASPSGAVVGAEPADPVIGSGFDTPSAAAIVPSSVASILDSLGVARAGDGPVTAGGPVTAAGSVAAGGPLAGSGPASGAASANGSTGAPTGGSAGRDGDILPVGGTDTKVIGGDGAAAGGALVSGAVISGDGVGGGDVGEITMYYQPQIAIDTGEVVGVEALLRWRHPRRGMVDPEELIRVAEQSAVMRLLTRRVVDDVVEQLAKWTAAGVKLRAALNVSVRDLHTGEIADQIAERLSRYGVSPAQLQLEITEGALMADPRRVLATISRLDKIGVAIALDDFGTGYSSMQHLRRLPLAEVKVDRSFVLGMASDADDAAIVRSVIELAGALGLRVVAEGVEDEATWRLLHAAGCHVAQGWFFARPMPAEDLVTWLARYRPLKPTTAQELSGRHRSRS</sequence>
<evidence type="ECO:0000313" key="6">
    <source>
        <dbReference type="Proteomes" id="UP001597260"/>
    </source>
</evidence>
<keyword evidence="2" id="KW-1133">Transmembrane helix</keyword>
<feature type="compositionally biased region" description="Low complexity" evidence="1">
    <location>
        <begin position="454"/>
        <end position="465"/>
    </location>
</feature>
<feature type="transmembrane region" description="Helical" evidence="2">
    <location>
        <begin position="44"/>
        <end position="64"/>
    </location>
</feature>
<protein>
    <submittedName>
        <fullName evidence="5">Bifunctional diguanylate cyclase/phosphodiesterase</fullName>
    </submittedName>
</protein>
<feature type="domain" description="EAL" evidence="3">
    <location>
        <begin position="582"/>
        <end position="835"/>
    </location>
</feature>
<keyword evidence="6" id="KW-1185">Reference proteome</keyword>
<organism evidence="5 6">
    <name type="scientific">Micromonospora sonneratiae</name>
    <dbReference type="NCBI Taxonomy" id="1184706"/>
    <lineage>
        <taxon>Bacteria</taxon>
        <taxon>Bacillati</taxon>
        <taxon>Actinomycetota</taxon>
        <taxon>Actinomycetes</taxon>
        <taxon>Micromonosporales</taxon>
        <taxon>Micromonosporaceae</taxon>
        <taxon>Micromonospora</taxon>
    </lineage>
</organism>
<dbReference type="PANTHER" id="PTHR44757">
    <property type="entry name" value="DIGUANYLATE CYCLASE DGCP"/>
    <property type="match status" value="1"/>
</dbReference>
<accession>A0ABW3YCX3</accession>
<proteinExistence type="predicted"/>
<comment type="caution">
    <text evidence="5">The sequence shown here is derived from an EMBL/GenBank/DDBJ whole genome shotgun (WGS) entry which is preliminary data.</text>
</comment>
<feature type="transmembrane region" description="Helical" evidence="2">
    <location>
        <begin position="152"/>
        <end position="179"/>
    </location>
</feature>
<dbReference type="SUPFAM" id="SSF141868">
    <property type="entry name" value="EAL domain-like"/>
    <property type="match status" value="1"/>
</dbReference>
<dbReference type="InterPro" id="IPR000160">
    <property type="entry name" value="GGDEF_dom"/>
</dbReference>
<feature type="transmembrane region" description="Helical" evidence="2">
    <location>
        <begin position="76"/>
        <end position="102"/>
    </location>
</feature>
<dbReference type="InterPro" id="IPR029787">
    <property type="entry name" value="Nucleotide_cyclase"/>
</dbReference>
<dbReference type="Gene3D" id="3.30.70.270">
    <property type="match status" value="1"/>
</dbReference>
<dbReference type="InterPro" id="IPR043128">
    <property type="entry name" value="Rev_trsase/Diguanyl_cyclase"/>
</dbReference>
<feature type="region of interest" description="Disordered" evidence="1">
    <location>
        <begin position="436"/>
        <end position="465"/>
    </location>
</feature>
<keyword evidence="2" id="KW-0472">Membrane</keyword>
<dbReference type="EMBL" id="JBHTMP010000012">
    <property type="protein sequence ID" value="MFD1321476.1"/>
    <property type="molecule type" value="Genomic_DNA"/>
</dbReference>
<dbReference type="Gene3D" id="3.20.20.450">
    <property type="entry name" value="EAL domain"/>
    <property type="match status" value="1"/>
</dbReference>
<dbReference type="InterPro" id="IPR001633">
    <property type="entry name" value="EAL_dom"/>
</dbReference>
<evidence type="ECO:0000259" key="4">
    <source>
        <dbReference type="PROSITE" id="PS50887"/>
    </source>
</evidence>
<dbReference type="Pfam" id="PF00990">
    <property type="entry name" value="GGDEF"/>
    <property type="match status" value="1"/>
</dbReference>
<dbReference type="PROSITE" id="PS50887">
    <property type="entry name" value="GGDEF"/>
    <property type="match status" value="1"/>
</dbReference>
<dbReference type="PROSITE" id="PS50883">
    <property type="entry name" value="EAL"/>
    <property type="match status" value="1"/>
</dbReference>
<dbReference type="SUPFAM" id="SSF55073">
    <property type="entry name" value="Nucleotide cyclase"/>
    <property type="match status" value="1"/>
</dbReference>
<evidence type="ECO:0000313" key="5">
    <source>
        <dbReference type="EMBL" id="MFD1321476.1"/>
    </source>
</evidence>
<dbReference type="InterPro" id="IPR035919">
    <property type="entry name" value="EAL_sf"/>
</dbReference>
<name>A0ABW3YCX3_9ACTN</name>
<dbReference type="CDD" id="cd01949">
    <property type="entry name" value="GGDEF"/>
    <property type="match status" value="1"/>
</dbReference>
<dbReference type="SMART" id="SM00052">
    <property type="entry name" value="EAL"/>
    <property type="match status" value="1"/>
</dbReference>
<dbReference type="SMART" id="SM00267">
    <property type="entry name" value="GGDEF"/>
    <property type="match status" value="1"/>
</dbReference>
<keyword evidence="2" id="KW-0812">Transmembrane</keyword>
<feature type="domain" description="GGDEF" evidence="4">
    <location>
        <begin position="281"/>
        <end position="413"/>
    </location>
</feature>